<protein>
    <submittedName>
        <fullName evidence="2">Uncharacterized protein</fullName>
    </submittedName>
</protein>
<gene>
    <name evidence="2" type="ORF">QFZ26_002903</name>
</gene>
<accession>A0ABU0RBA0</accession>
<comment type="caution">
    <text evidence="2">The sequence shown here is derived from an EMBL/GenBank/DDBJ whole genome shotgun (WGS) entry which is preliminary data.</text>
</comment>
<name>A0ABU0RBA0_9MICO</name>
<dbReference type="EMBL" id="JAUSYY010000001">
    <property type="protein sequence ID" value="MDQ0895348.1"/>
    <property type="molecule type" value="Genomic_DNA"/>
</dbReference>
<dbReference type="Proteomes" id="UP001239083">
    <property type="component" value="Unassembled WGS sequence"/>
</dbReference>
<evidence type="ECO:0000313" key="2">
    <source>
        <dbReference type="EMBL" id="MDQ0895348.1"/>
    </source>
</evidence>
<proteinExistence type="predicted"/>
<keyword evidence="3" id="KW-1185">Reference proteome</keyword>
<feature type="compositionally biased region" description="Polar residues" evidence="1">
    <location>
        <begin position="13"/>
        <end position="31"/>
    </location>
</feature>
<reference evidence="2 3" key="1">
    <citation type="submission" date="2023-07" db="EMBL/GenBank/DDBJ databases">
        <title>Comparative genomics of wheat-associated soil bacteria to identify genetic determinants of phenazine resistance.</title>
        <authorList>
            <person name="Mouncey N."/>
        </authorList>
    </citation>
    <scope>NUCLEOTIDE SEQUENCE [LARGE SCALE GENOMIC DNA]</scope>
    <source>
        <strain evidence="2 3">V3I3</strain>
    </source>
</reference>
<evidence type="ECO:0000256" key="1">
    <source>
        <dbReference type="SAM" id="MobiDB-lite"/>
    </source>
</evidence>
<evidence type="ECO:0000313" key="3">
    <source>
        <dbReference type="Proteomes" id="UP001239083"/>
    </source>
</evidence>
<sequence length="405" mass="42777">MEHPHPEPVEPATPTSSEPAQSAPPATSRVTPRQRLRAPIIVAGAVAAVALALLGDHLVATTIHAHAWPTWAAADARYDDASTDYAATAERSGSAVARAEYLLEMATGDLVAADDHAALAEHVERARELLADAPAPPAGIVELGAPDAPAPAWERYADLWRLVELVPSHHSAAVRFDAAAEQVAGGTKAIADASEALVSGTEERAEAALAESTLATYRARLAVEQAIDGIRHSPSMSSGDANRFTALATAVSEVRTSHAAEQEHRNAYPVRAEIEAFARSIASGLELEFAWAYEVAGRASDQWYSGTTEFKPEGVGWGLISLTESVEREWATDENAKALVVHEVGHAQVLGDDCYPIFEAAPFSSDHEMWATAWAIGMGYDLPGAGIEAYGRPSDAQIAAAAACR</sequence>
<feature type="region of interest" description="Disordered" evidence="1">
    <location>
        <begin position="1"/>
        <end position="32"/>
    </location>
</feature>
<organism evidence="2 3">
    <name type="scientific">Agromyces ramosus</name>
    <dbReference type="NCBI Taxonomy" id="33879"/>
    <lineage>
        <taxon>Bacteria</taxon>
        <taxon>Bacillati</taxon>
        <taxon>Actinomycetota</taxon>
        <taxon>Actinomycetes</taxon>
        <taxon>Micrococcales</taxon>
        <taxon>Microbacteriaceae</taxon>
        <taxon>Agromyces</taxon>
    </lineage>
</organism>